<sequence>MNRLRSFAGIPSSFNNPAMYTRFCATSTLRWRFVSAASVDSFSSNPDMARAFAREMRAASHYRLLMMILYFFVGGCLWLFSGNFCGQPLLVVGDARSWRRRWSDIASERLLILLQMLEELQLVLVELLDHPVHSNDSQLWL</sequence>
<reference evidence="1" key="1">
    <citation type="submission" date="2022-08" db="UniProtKB">
        <authorList>
            <consortium name="EnsemblMetazoa"/>
        </authorList>
    </citation>
    <scope>IDENTIFICATION</scope>
    <source>
        <strain evidence="1">EBRO</strain>
    </source>
</reference>
<dbReference type="EnsemblMetazoa" id="AATE003941-RA">
    <property type="protein sequence ID" value="AATE003941-PA.1"/>
    <property type="gene ID" value="AATE003941"/>
</dbReference>
<protein>
    <submittedName>
        <fullName evidence="1">Uncharacterized protein</fullName>
    </submittedName>
</protein>
<name>A0A182IR76_ANOAO</name>
<proteinExistence type="predicted"/>
<evidence type="ECO:0000313" key="1">
    <source>
        <dbReference type="EnsemblMetazoa" id="AATE003941-PA.1"/>
    </source>
</evidence>
<dbReference type="AlphaFoldDB" id="A0A182IR76"/>
<dbReference type="VEuPathDB" id="VectorBase:AATE003941"/>
<organism evidence="1">
    <name type="scientific">Anopheles atroparvus</name>
    <name type="common">European mosquito</name>
    <dbReference type="NCBI Taxonomy" id="41427"/>
    <lineage>
        <taxon>Eukaryota</taxon>
        <taxon>Metazoa</taxon>
        <taxon>Ecdysozoa</taxon>
        <taxon>Arthropoda</taxon>
        <taxon>Hexapoda</taxon>
        <taxon>Insecta</taxon>
        <taxon>Pterygota</taxon>
        <taxon>Neoptera</taxon>
        <taxon>Endopterygota</taxon>
        <taxon>Diptera</taxon>
        <taxon>Nematocera</taxon>
        <taxon>Culicoidea</taxon>
        <taxon>Culicidae</taxon>
        <taxon>Anophelinae</taxon>
        <taxon>Anopheles</taxon>
    </lineage>
</organism>
<accession>A0A182IR76</accession>